<dbReference type="RefSeq" id="WP_058233543.1">
    <property type="nucleotide sequence ID" value="NZ_FMYG01000010.1"/>
</dbReference>
<evidence type="ECO:0000313" key="3">
    <source>
        <dbReference type="Proteomes" id="UP000183203"/>
    </source>
</evidence>
<dbReference type="AlphaFoldDB" id="A0A1G6R2V7"/>
<protein>
    <submittedName>
        <fullName evidence="2">Uncharacterized protein</fullName>
    </submittedName>
</protein>
<organism evidence="2 3">
    <name type="scientific">Microbacterium enclense</name>
    <dbReference type="NCBI Taxonomy" id="993073"/>
    <lineage>
        <taxon>Bacteria</taxon>
        <taxon>Bacillati</taxon>
        <taxon>Actinomycetota</taxon>
        <taxon>Actinomycetes</taxon>
        <taxon>Micrococcales</taxon>
        <taxon>Microbacteriaceae</taxon>
        <taxon>Microbacterium</taxon>
    </lineage>
</organism>
<evidence type="ECO:0000313" key="2">
    <source>
        <dbReference type="EMBL" id="SDC98851.1"/>
    </source>
</evidence>
<dbReference type="STRING" id="993073.AS029_15715"/>
<keyword evidence="1" id="KW-0175">Coiled coil</keyword>
<dbReference type="EMBL" id="FMYG01000010">
    <property type="protein sequence ID" value="SDC98851.1"/>
    <property type="molecule type" value="Genomic_DNA"/>
</dbReference>
<reference evidence="2 3" key="1">
    <citation type="submission" date="2016-09" db="EMBL/GenBank/DDBJ databases">
        <authorList>
            <person name="Capua I."/>
            <person name="De Benedictis P."/>
            <person name="Joannis T."/>
            <person name="Lombin L.H."/>
            <person name="Cattoli G."/>
        </authorList>
    </citation>
    <scope>NUCLEOTIDE SEQUENCE [LARGE SCALE GENOMIC DNA]</scope>
    <source>
        <strain evidence="2 3">NIO-1002</strain>
    </source>
</reference>
<dbReference type="Proteomes" id="UP000183203">
    <property type="component" value="Unassembled WGS sequence"/>
</dbReference>
<evidence type="ECO:0000256" key="1">
    <source>
        <dbReference type="SAM" id="Coils"/>
    </source>
</evidence>
<gene>
    <name evidence="2" type="ORF">SAMN05216418_0015</name>
</gene>
<proteinExistence type="predicted"/>
<dbReference type="OrthoDB" id="4892048at2"/>
<accession>A0A1G6R2V7</accession>
<feature type="coiled-coil region" evidence="1">
    <location>
        <begin position="84"/>
        <end position="111"/>
    </location>
</feature>
<sequence>MTLVSLSDVPSVAIDPVALSSVAASLRRYADSVSDSSERLTTRWSTLHLDYRAPEAGELLSRMSVVPRAADDFAATTKRVATIMAQLADHLALAREQERSLRDEIETFRDAVRRFRATSDDTGLGSTGDTWGPGQFIRNQTLLSECLAVRTLRDTAIEEARGDLASIGRPDVFLLNADPAGATTRSMSAWAAEYDAVANDVGFAILEKLSAGTADDARALLALHDDWRRLLLESPPDAAAVNTWWIGRATENPRSLEALIFGAPLIVGSLGGVPPVSRVAANALNAHTRARAVDAEIRRLEEAGRSGEPAAASAERRAAIERLRKQRDYLQRAADGDVQLYLYEPDSQSIIEMIGTLDGTTTDVITYVPGTFTSVHSFYGDEVQQVGRWLQTNDSRVTTFVWKEGPFPGEDAGSGQANLGRILEANDESAAQASGRLIAEFQRELLCASPQAASAQQDAMGHSWGLAAITSSEVAGARYSQVHSLAGAGMPSGWVPNTDTRYFHWGYTDALSIAQGAGVVWDGRIPTRDSSFSSHLYGRDGDFTLYLPSGAGSDAAVFSTRPPLSIPLTTTPIENHNLIASQDAENQSALEDIYREVRK</sequence>
<name>A0A1G6R2V7_9MICO</name>